<dbReference type="EMBL" id="WHVB01000003">
    <property type="protein sequence ID" value="KAF8484727.1"/>
    <property type="molecule type" value="Genomic_DNA"/>
</dbReference>
<keyword evidence="2" id="KW-0472">Membrane</keyword>
<dbReference type="AlphaFoldDB" id="A0A9P5TCR5"/>
<feature type="compositionally biased region" description="Basic residues" evidence="1">
    <location>
        <begin position="293"/>
        <end position="302"/>
    </location>
</feature>
<feature type="compositionally biased region" description="Basic and acidic residues" evidence="1">
    <location>
        <begin position="173"/>
        <end position="197"/>
    </location>
</feature>
<keyword evidence="2" id="KW-1133">Transmembrane helix</keyword>
<feature type="region of interest" description="Disordered" evidence="1">
    <location>
        <begin position="263"/>
        <end position="282"/>
    </location>
</feature>
<evidence type="ECO:0000256" key="1">
    <source>
        <dbReference type="SAM" id="MobiDB-lite"/>
    </source>
</evidence>
<feature type="compositionally biased region" description="Basic residues" evidence="1">
    <location>
        <begin position="230"/>
        <end position="246"/>
    </location>
</feature>
<dbReference type="Proteomes" id="UP000759537">
    <property type="component" value="Unassembled WGS sequence"/>
</dbReference>
<gene>
    <name evidence="3" type="ORF">DFH94DRAFT_245329</name>
</gene>
<keyword evidence="2" id="KW-0812">Transmembrane</keyword>
<feature type="transmembrane region" description="Helical" evidence="2">
    <location>
        <begin position="32"/>
        <end position="50"/>
    </location>
</feature>
<name>A0A9P5TCR5_9AGAM</name>
<feature type="compositionally biased region" description="Basic and acidic residues" evidence="1">
    <location>
        <begin position="211"/>
        <end position="229"/>
    </location>
</feature>
<keyword evidence="4" id="KW-1185">Reference proteome</keyword>
<reference evidence="3" key="1">
    <citation type="submission" date="2019-10" db="EMBL/GenBank/DDBJ databases">
        <authorList>
            <consortium name="DOE Joint Genome Institute"/>
            <person name="Kuo A."/>
            <person name="Miyauchi S."/>
            <person name="Kiss E."/>
            <person name="Drula E."/>
            <person name="Kohler A."/>
            <person name="Sanchez-Garcia M."/>
            <person name="Andreopoulos B."/>
            <person name="Barry K.W."/>
            <person name="Bonito G."/>
            <person name="Buee M."/>
            <person name="Carver A."/>
            <person name="Chen C."/>
            <person name="Cichocki N."/>
            <person name="Clum A."/>
            <person name="Culley D."/>
            <person name="Crous P.W."/>
            <person name="Fauchery L."/>
            <person name="Girlanda M."/>
            <person name="Hayes R."/>
            <person name="Keri Z."/>
            <person name="LaButti K."/>
            <person name="Lipzen A."/>
            <person name="Lombard V."/>
            <person name="Magnuson J."/>
            <person name="Maillard F."/>
            <person name="Morin E."/>
            <person name="Murat C."/>
            <person name="Nolan M."/>
            <person name="Ohm R."/>
            <person name="Pangilinan J."/>
            <person name="Pereira M."/>
            <person name="Perotto S."/>
            <person name="Peter M."/>
            <person name="Riley R."/>
            <person name="Sitrit Y."/>
            <person name="Stielow B."/>
            <person name="Szollosi G."/>
            <person name="Zifcakova L."/>
            <person name="Stursova M."/>
            <person name="Spatafora J.W."/>
            <person name="Tedersoo L."/>
            <person name="Vaario L.-M."/>
            <person name="Yamada A."/>
            <person name="Yan M."/>
            <person name="Wang P."/>
            <person name="Xu J."/>
            <person name="Bruns T."/>
            <person name="Baldrian P."/>
            <person name="Vilgalys R."/>
            <person name="Henrissat B."/>
            <person name="Grigoriev I.V."/>
            <person name="Hibbett D."/>
            <person name="Nagy L.G."/>
            <person name="Martin F.M."/>
        </authorList>
    </citation>
    <scope>NUCLEOTIDE SEQUENCE</scope>
    <source>
        <strain evidence="3">Prilba</strain>
    </source>
</reference>
<protein>
    <submittedName>
        <fullName evidence="3">Uncharacterized protein</fullName>
    </submittedName>
</protein>
<proteinExistence type="predicted"/>
<evidence type="ECO:0000313" key="4">
    <source>
        <dbReference type="Proteomes" id="UP000759537"/>
    </source>
</evidence>
<reference evidence="3" key="2">
    <citation type="journal article" date="2020" name="Nat. Commun.">
        <title>Large-scale genome sequencing of mycorrhizal fungi provides insights into the early evolution of symbiotic traits.</title>
        <authorList>
            <person name="Miyauchi S."/>
            <person name="Kiss E."/>
            <person name="Kuo A."/>
            <person name="Drula E."/>
            <person name="Kohler A."/>
            <person name="Sanchez-Garcia M."/>
            <person name="Morin E."/>
            <person name="Andreopoulos B."/>
            <person name="Barry K.W."/>
            <person name="Bonito G."/>
            <person name="Buee M."/>
            <person name="Carver A."/>
            <person name="Chen C."/>
            <person name="Cichocki N."/>
            <person name="Clum A."/>
            <person name="Culley D."/>
            <person name="Crous P.W."/>
            <person name="Fauchery L."/>
            <person name="Girlanda M."/>
            <person name="Hayes R.D."/>
            <person name="Keri Z."/>
            <person name="LaButti K."/>
            <person name="Lipzen A."/>
            <person name="Lombard V."/>
            <person name="Magnuson J."/>
            <person name="Maillard F."/>
            <person name="Murat C."/>
            <person name="Nolan M."/>
            <person name="Ohm R.A."/>
            <person name="Pangilinan J."/>
            <person name="Pereira M.F."/>
            <person name="Perotto S."/>
            <person name="Peter M."/>
            <person name="Pfister S."/>
            <person name="Riley R."/>
            <person name="Sitrit Y."/>
            <person name="Stielow J.B."/>
            <person name="Szollosi G."/>
            <person name="Zifcakova L."/>
            <person name="Stursova M."/>
            <person name="Spatafora J.W."/>
            <person name="Tedersoo L."/>
            <person name="Vaario L.M."/>
            <person name="Yamada A."/>
            <person name="Yan M."/>
            <person name="Wang P."/>
            <person name="Xu J."/>
            <person name="Bruns T."/>
            <person name="Baldrian P."/>
            <person name="Vilgalys R."/>
            <person name="Dunand C."/>
            <person name="Henrissat B."/>
            <person name="Grigoriev I.V."/>
            <person name="Hibbett D."/>
            <person name="Nagy L.G."/>
            <person name="Martin F.M."/>
        </authorList>
    </citation>
    <scope>NUCLEOTIDE SEQUENCE</scope>
    <source>
        <strain evidence="3">Prilba</strain>
    </source>
</reference>
<feature type="region of interest" description="Disordered" evidence="1">
    <location>
        <begin position="148"/>
        <end position="255"/>
    </location>
</feature>
<dbReference type="OrthoDB" id="9451547at2759"/>
<feature type="compositionally biased region" description="Polar residues" evidence="1">
    <location>
        <begin position="109"/>
        <end position="120"/>
    </location>
</feature>
<organism evidence="3 4">
    <name type="scientific">Russula ochroleuca</name>
    <dbReference type="NCBI Taxonomy" id="152965"/>
    <lineage>
        <taxon>Eukaryota</taxon>
        <taxon>Fungi</taxon>
        <taxon>Dikarya</taxon>
        <taxon>Basidiomycota</taxon>
        <taxon>Agaricomycotina</taxon>
        <taxon>Agaricomycetes</taxon>
        <taxon>Russulales</taxon>
        <taxon>Russulaceae</taxon>
        <taxon>Russula</taxon>
    </lineage>
</organism>
<feature type="compositionally biased region" description="Basic and acidic residues" evidence="1">
    <location>
        <begin position="94"/>
        <end position="105"/>
    </location>
</feature>
<sequence length="415" mass="47017">MTSDYDFESSDILGGSLPVGPRRVAQNSGFSSLFKICALGASTLLLLLAFRHGRTFFLRWRERHYKLSMRRRYGIPDHDQRPFNVAYAAAKLAQDDSKKTQDRMRNIPTFDQPNPLSHGSTRPAAHPISTPVTLQVSGLDKSAKQITATQPLRVPVPSSHLDVSGSLESGHANARDEEAGNQRESKPEGDHLVHDSGIDVDSVPAPMRSKRMADSSDDSDLRYSQENRQDKRRRKVSSRHLKKRMQKGGDVEMNGISEVEISLGGKKRDRTEMDSSFGAEDDMLYNEDTDTLHRHRRRRQRKSTNAFRGQKRGRDVDPLGVDTDSGDMRGRRKAFRHRPDTSDTDPSVEDGQISRDPLCRGRRIGEEWEAHGVQFRVGPDGKRLRRVLVKEDRPKFNMVSLSLLRISLRSFSFKC</sequence>
<comment type="caution">
    <text evidence="3">The sequence shown here is derived from an EMBL/GenBank/DDBJ whole genome shotgun (WGS) entry which is preliminary data.</text>
</comment>
<evidence type="ECO:0000313" key="3">
    <source>
        <dbReference type="EMBL" id="KAF8484727.1"/>
    </source>
</evidence>
<feature type="region of interest" description="Disordered" evidence="1">
    <location>
        <begin position="288"/>
        <end position="356"/>
    </location>
</feature>
<feature type="region of interest" description="Disordered" evidence="1">
    <location>
        <begin position="94"/>
        <end position="128"/>
    </location>
</feature>
<accession>A0A9P5TCR5</accession>
<evidence type="ECO:0000256" key="2">
    <source>
        <dbReference type="SAM" id="Phobius"/>
    </source>
</evidence>